<keyword evidence="10" id="KW-0175">Coiled coil</keyword>
<dbReference type="AlphaFoldDB" id="T1IZK9"/>
<feature type="region of interest" description="Disordered" evidence="11">
    <location>
        <begin position="1"/>
        <end position="39"/>
    </location>
</feature>
<evidence type="ECO:0000256" key="3">
    <source>
        <dbReference type="ARBA" id="ARBA00009071"/>
    </source>
</evidence>
<reference evidence="13" key="1">
    <citation type="submission" date="2011-05" db="EMBL/GenBank/DDBJ databases">
        <authorList>
            <person name="Richards S.R."/>
            <person name="Qu J."/>
            <person name="Jiang H."/>
            <person name="Jhangiani S.N."/>
            <person name="Agravi P."/>
            <person name="Goodspeed R."/>
            <person name="Gross S."/>
            <person name="Mandapat C."/>
            <person name="Jackson L."/>
            <person name="Mathew T."/>
            <person name="Pu L."/>
            <person name="Thornton R."/>
            <person name="Saada N."/>
            <person name="Wilczek-Boney K.B."/>
            <person name="Lee S."/>
            <person name="Kovar C."/>
            <person name="Wu Y."/>
            <person name="Scherer S.E."/>
            <person name="Worley K.C."/>
            <person name="Muzny D.M."/>
            <person name="Gibbs R."/>
        </authorList>
    </citation>
    <scope>NUCLEOTIDE SEQUENCE</scope>
    <source>
        <strain evidence="13">Brora</strain>
    </source>
</reference>
<evidence type="ECO:0000313" key="12">
    <source>
        <dbReference type="EnsemblMetazoa" id="SMAR006687-PA"/>
    </source>
</evidence>
<reference evidence="12" key="2">
    <citation type="submission" date="2015-02" db="UniProtKB">
        <authorList>
            <consortium name="EnsemblMetazoa"/>
        </authorList>
    </citation>
    <scope>IDENTIFICATION</scope>
</reference>
<protein>
    <recommendedName>
        <fullName evidence="4">Dynein regulatory complex protein 10</fullName>
    </recommendedName>
</protein>
<evidence type="ECO:0000256" key="10">
    <source>
        <dbReference type="SAM" id="Coils"/>
    </source>
</evidence>
<proteinExistence type="inferred from homology"/>
<evidence type="ECO:0000256" key="2">
    <source>
        <dbReference type="ARBA" id="ARBA00004611"/>
    </source>
</evidence>
<comment type="subcellular location">
    <subcellularLocation>
        <location evidence="2">Cytoplasm</location>
        <location evidence="2">Cytoskeleton</location>
        <location evidence="2">Flagellum axoneme</location>
    </subcellularLocation>
</comment>
<comment type="function">
    <text evidence="1">Component of the nexin-dynein regulatory complex (N-DRC), a key regulator of ciliary/flagellar motility which maintains the alignment and integrity of the distal axoneme and regulates microtubule sliding in motile axonemes.</text>
</comment>
<dbReference type="InterPro" id="IPR042815">
    <property type="entry name" value="DRC10"/>
</dbReference>
<evidence type="ECO:0000256" key="7">
    <source>
        <dbReference type="ARBA" id="ARBA00023069"/>
    </source>
</evidence>
<comment type="similarity">
    <text evidence="3">Belongs to the DRC10 family.</text>
</comment>
<dbReference type="STRING" id="126957.T1IZK9"/>
<sequence length="379" mass="44253">MSKLPKIQSSSLDLTCSTRSKGSVRRKSSTSPQKMRMESELTQKLAAERRKLVSIERQRIIAVMDDALYAIQIVSRFAAVCENYEYFENFLGPEIASAFQHLCTTLNYPIDSQSTFDQQKSAEADAIFLVSLKDMTKSKKLGMYSTPAMKRIIGVVKNLIRLIFANRKVFNSLQMDSQPSPTMFNFLETMQELREFVFERLQTTDATEREHMLFLENSLQRERVLQEQIEELDGELSRVKTMDSYQYAEQEGKLSMETQVTLNSEYQASLKQYDALVDNHRRAEVKLRKKNFKMNVEVDNWIKKYDKDMNDRLVALETLGSEYIEEEKKLAKLEEKFAPVEEEYKALLAERIVNEQKRLDKMVREPEKKHIFLLKIPPK</sequence>
<dbReference type="PhylomeDB" id="T1IZK9"/>
<keyword evidence="9" id="KW-0966">Cell projection</keyword>
<name>T1IZK9_STRMM</name>
<dbReference type="eggNOG" id="ENOG502QQS9">
    <property type="taxonomic scope" value="Eukaryota"/>
</dbReference>
<keyword evidence="6" id="KW-0282">Flagellum</keyword>
<feature type="compositionally biased region" description="Polar residues" evidence="11">
    <location>
        <begin position="7"/>
        <end position="21"/>
    </location>
</feature>
<dbReference type="PANTHER" id="PTHR31598:SF1">
    <property type="entry name" value="DYNEIN REGULATORY COMPLEX PROTEIN 10"/>
    <property type="match status" value="1"/>
</dbReference>
<accession>T1IZK9</accession>
<dbReference type="EMBL" id="AFFK01020478">
    <property type="status" value="NOT_ANNOTATED_CDS"/>
    <property type="molecule type" value="Genomic_DNA"/>
</dbReference>
<evidence type="ECO:0000256" key="8">
    <source>
        <dbReference type="ARBA" id="ARBA00023212"/>
    </source>
</evidence>
<feature type="coiled-coil region" evidence="10">
    <location>
        <begin position="316"/>
        <end position="365"/>
    </location>
</feature>
<evidence type="ECO:0000313" key="13">
    <source>
        <dbReference type="Proteomes" id="UP000014500"/>
    </source>
</evidence>
<dbReference type="EnsemblMetazoa" id="SMAR006687-RA">
    <property type="protein sequence ID" value="SMAR006687-PA"/>
    <property type="gene ID" value="SMAR006687"/>
</dbReference>
<evidence type="ECO:0000256" key="9">
    <source>
        <dbReference type="ARBA" id="ARBA00023273"/>
    </source>
</evidence>
<evidence type="ECO:0000256" key="5">
    <source>
        <dbReference type="ARBA" id="ARBA00022490"/>
    </source>
</evidence>
<evidence type="ECO:0000256" key="1">
    <source>
        <dbReference type="ARBA" id="ARBA00003029"/>
    </source>
</evidence>
<keyword evidence="8" id="KW-0206">Cytoskeleton</keyword>
<organism evidence="12 13">
    <name type="scientific">Strigamia maritima</name>
    <name type="common">European centipede</name>
    <name type="synonym">Geophilus maritimus</name>
    <dbReference type="NCBI Taxonomy" id="126957"/>
    <lineage>
        <taxon>Eukaryota</taxon>
        <taxon>Metazoa</taxon>
        <taxon>Ecdysozoa</taxon>
        <taxon>Arthropoda</taxon>
        <taxon>Myriapoda</taxon>
        <taxon>Chilopoda</taxon>
        <taxon>Pleurostigmophora</taxon>
        <taxon>Geophilomorpha</taxon>
        <taxon>Linotaeniidae</taxon>
        <taxon>Strigamia</taxon>
    </lineage>
</organism>
<evidence type="ECO:0000256" key="11">
    <source>
        <dbReference type="SAM" id="MobiDB-lite"/>
    </source>
</evidence>
<keyword evidence="5" id="KW-0963">Cytoplasm</keyword>
<evidence type="ECO:0000256" key="6">
    <source>
        <dbReference type="ARBA" id="ARBA00022846"/>
    </source>
</evidence>
<dbReference type="HOGENOM" id="CLU_637710_0_0_1"/>
<dbReference type="Proteomes" id="UP000014500">
    <property type="component" value="Unassembled WGS sequence"/>
</dbReference>
<keyword evidence="7" id="KW-0969">Cilium</keyword>
<evidence type="ECO:0000256" key="4">
    <source>
        <dbReference type="ARBA" id="ARBA00021752"/>
    </source>
</evidence>
<keyword evidence="13" id="KW-1185">Reference proteome</keyword>
<dbReference type="PANTHER" id="PTHR31598">
    <property type="entry name" value="IQ DOMAIN-CONTAINING PROTEIN D"/>
    <property type="match status" value="1"/>
</dbReference>